<evidence type="ECO:0000256" key="11">
    <source>
        <dbReference type="ARBA" id="ARBA00044141"/>
    </source>
</evidence>
<dbReference type="FunFam" id="3.90.230.10:FF:000002">
    <property type="entry name" value="Xaa-Pro aminopeptidase 3"/>
    <property type="match status" value="1"/>
</dbReference>
<evidence type="ECO:0000256" key="1">
    <source>
        <dbReference type="ARBA" id="ARBA00001936"/>
    </source>
</evidence>
<dbReference type="Gene3D" id="3.90.230.10">
    <property type="entry name" value="Creatinase/methionine aminopeptidase superfamily"/>
    <property type="match status" value="1"/>
</dbReference>
<evidence type="ECO:0000313" key="19">
    <source>
        <dbReference type="Proteomes" id="UP000325440"/>
    </source>
</evidence>
<evidence type="ECO:0000256" key="2">
    <source>
        <dbReference type="ARBA" id="ARBA00011738"/>
    </source>
</evidence>
<keyword evidence="19" id="KW-1185">Reference proteome</keyword>
<dbReference type="InterPro" id="IPR000994">
    <property type="entry name" value="Pept_M24"/>
</dbReference>
<accession>A0A5E4MGK4</accession>
<protein>
    <recommendedName>
        <fullName evidence="11">Xaa-Pro dipeptidase</fullName>
        <ecNumber evidence="10">3.4.13.9</ecNumber>
    </recommendedName>
    <alternativeName>
        <fullName evidence="14">Imidodipeptidase</fullName>
    </alternativeName>
    <alternativeName>
        <fullName evidence="12">Peptidase D</fullName>
    </alternativeName>
    <alternativeName>
        <fullName evidence="13">Proline dipeptidase</fullName>
    </alternativeName>
</protein>
<keyword evidence="4 16" id="KW-0479">Metal-binding</keyword>
<evidence type="ECO:0000256" key="4">
    <source>
        <dbReference type="ARBA" id="ARBA00022723"/>
    </source>
</evidence>
<dbReference type="GO" id="GO:0102009">
    <property type="term" value="F:proline dipeptidase activity"/>
    <property type="evidence" value="ECO:0007669"/>
    <property type="project" value="UniProtKB-EC"/>
</dbReference>
<evidence type="ECO:0000256" key="13">
    <source>
        <dbReference type="ARBA" id="ARBA00044284"/>
    </source>
</evidence>
<dbReference type="EC" id="3.4.13.9" evidence="10"/>
<evidence type="ECO:0000256" key="14">
    <source>
        <dbReference type="ARBA" id="ARBA00044351"/>
    </source>
</evidence>
<keyword evidence="8" id="KW-0464">Manganese</keyword>
<organism evidence="18 19">
    <name type="scientific">Cinara cedri</name>
    <dbReference type="NCBI Taxonomy" id="506608"/>
    <lineage>
        <taxon>Eukaryota</taxon>
        <taxon>Metazoa</taxon>
        <taxon>Ecdysozoa</taxon>
        <taxon>Arthropoda</taxon>
        <taxon>Hexapoda</taxon>
        <taxon>Insecta</taxon>
        <taxon>Pterygota</taxon>
        <taxon>Neoptera</taxon>
        <taxon>Paraneoptera</taxon>
        <taxon>Hemiptera</taxon>
        <taxon>Sternorrhyncha</taxon>
        <taxon>Aphidomorpha</taxon>
        <taxon>Aphidoidea</taxon>
        <taxon>Aphididae</taxon>
        <taxon>Lachninae</taxon>
        <taxon>Cinara</taxon>
    </lineage>
</organism>
<evidence type="ECO:0000256" key="5">
    <source>
        <dbReference type="ARBA" id="ARBA00022801"/>
    </source>
</evidence>
<evidence type="ECO:0000256" key="7">
    <source>
        <dbReference type="ARBA" id="ARBA00023049"/>
    </source>
</evidence>
<evidence type="ECO:0000259" key="17">
    <source>
        <dbReference type="SMART" id="SM01011"/>
    </source>
</evidence>
<comment type="subunit">
    <text evidence="2">Homodimer.</text>
</comment>
<evidence type="ECO:0000256" key="15">
    <source>
        <dbReference type="ARBA" id="ARBA00048994"/>
    </source>
</evidence>
<comment type="cofactor">
    <cofactor evidence="1">
        <name>Mn(2+)</name>
        <dbReference type="ChEBI" id="CHEBI:29035"/>
    </cofactor>
</comment>
<dbReference type="PANTHER" id="PTHR48480">
    <property type="match status" value="1"/>
</dbReference>
<keyword evidence="18" id="KW-0031">Aminopeptidase</keyword>
<keyword evidence="5" id="KW-0378">Hydrolase</keyword>
<keyword evidence="6" id="KW-0224">Dipeptidase</keyword>
<dbReference type="InterPro" id="IPR036005">
    <property type="entry name" value="Creatinase/aminopeptidase-like"/>
</dbReference>
<evidence type="ECO:0000256" key="16">
    <source>
        <dbReference type="RuleBase" id="RU000590"/>
    </source>
</evidence>
<keyword evidence="3" id="KW-0645">Protease</keyword>
<dbReference type="SUPFAM" id="SSF53092">
    <property type="entry name" value="Creatinase/prolidase N-terminal domain"/>
    <property type="match status" value="1"/>
</dbReference>
<feature type="domain" description="Aminopeptidase P N-terminal" evidence="17">
    <location>
        <begin position="19"/>
        <end position="154"/>
    </location>
</feature>
<dbReference type="SMART" id="SM01011">
    <property type="entry name" value="AMP_N"/>
    <property type="match status" value="1"/>
</dbReference>
<dbReference type="Proteomes" id="UP000325440">
    <property type="component" value="Unassembled WGS sequence"/>
</dbReference>
<gene>
    <name evidence="18" type="ORF">CINCED_3A001224</name>
</gene>
<sequence>MTCISNEGKFSLGEHTLLVPTELYRLNRERLCKNLSEVLVEDAYVLLQGGSNLSHYCTDVDYVFRQEPYFHWAFGVSEPDCFGLIHVSSGKTHLFFPRPEESHIVWLGKPLSLDEYKCRYKVEEALFVDMLGETLDKFQPKLILTLNGKNTDSDKTCNEAYFNGIERFILDNHILHKVIANCRVIKTEHEKAVMRYATKVTCDAHKSVMTKCKPGLYEYQCEANFLHYAYYVGGCRHVGYNDICCSGSNGAVLHYGHATKPNEKKIQDGDMCLFDMGAVYSGYTADVTVSFPANGKFTDDQRAIYNTVLSASHAVMSAIKPGVSWVDMHIMANKVILKGLSEINILQGDVDEMFEAGLAAIFQPHGLGHLLGIDVHDVGGYLEGYPARPEKPGLKSLRTARNLEVGMALTIEPGCYFIESLLNQALNDPKLSIFLNKNILNRFWNFGGVRIEDNIFVTENGIENYTPVPRTVEEIEEWMSKKEVVLNNF</sequence>
<dbReference type="GO" id="GO:0030145">
    <property type="term" value="F:manganese ion binding"/>
    <property type="evidence" value="ECO:0007669"/>
    <property type="project" value="InterPro"/>
</dbReference>
<dbReference type="Gene3D" id="3.40.350.10">
    <property type="entry name" value="Creatinase/prolidase N-terminal domain"/>
    <property type="match status" value="1"/>
</dbReference>
<evidence type="ECO:0000313" key="18">
    <source>
        <dbReference type="EMBL" id="VVC30018.1"/>
    </source>
</evidence>
<dbReference type="EMBL" id="CABPRJ010000503">
    <property type="protein sequence ID" value="VVC30018.1"/>
    <property type="molecule type" value="Genomic_DNA"/>
</dbReference>
<dbReference type="PROSITE" id="PS00491">
    <property type="entry name" value="PROLINE_PEPTIDASE"/>
    <property type="match status" value="1"/>
</dbReference>
<name>A0A5E4MGK4_9HEMI</name>
<evidence type="ECO:0000256" key="12">
    <source>
        <dbReference type="ARBA" id="ARBA00044252"/>
    </source>
</evidence>
<dbReference type="InterPro" id="IPR029149">
    <property type="entry name" value="Creatin/AminoP/Spt16_N"/>
</dbReference>
<dbReference type="GO" id="GO:0006508">
    <property type="term" value="P:proteolysis"/>
    <property type="evidence" value="ECO:0007669"/>
    <property type="project" value="UniProtKB-KW"/>
</dbReference>
<dbReference type="AlphaFoldDB" id="A0A5E4MGK4"/>
<evidence type="ECO:0000256" key="6">
    <source>
        <dbReference type="ARBA" id="ARBA00022997"/>
    </source>
</evidence>
<dbReference type="Pfam" id="PF00557">
    <property type="entry name" value="Peptidase_M24"/>
    <property type="match status" value="1"/>
</dbReference>
<evidence type="ECO:0000256" key="8">
    <source>
        <dbReference type="ARBA" id="ARBA00023211"/>
    </source>
</evidence>
<dbReference type="InterPro" id="IPR001131">
    <property type="entry name" value="Peptidase_M24B_aminopep-P_CS"/>
</dbReference>
<dbReference type="OrthoDB" id="10261878at2759"/>
<dbReference type="PANTHER" id="PTHR48480:SF2">
    <property type="entry name" value="PEPTIDASE D"/>
    <property type="match status" value="1"/>
</dbReference>
<dbReference type="Pfam" id="PF05195">
    <property type="entry name" value="AMP_N"/>
    <property type="match status" value="1"/>
</dbReference>
<comment type="catalytic activity">
    <reaction evidence="15">
        <text>Xaa-L-Pro dipeptide + H2O = an L-alpha-amino acid + L-proline</text>
        <dbReference type="Rhea" id="RHEA:76407"/>
        <dbReference type="ChEBI" id="CHEBI:15377"/>
        <dbReference type="ChEBI" id="CHEBI:59869"/>
        <dbReference type="ChEBI" id="CHEBI:60039"/>
        <dbReference type="ChEBI" id="CHEBI:195196"/>
        <dbReference type="EC" id="3.4.13.9"/>
    </reaction>
</comment>
<reference evidence="18 19" key="1">
    <citation type="submission" date="2019-08" db="EMBL/GenBank/DDBJ databases">
        <authorList>
            <person name="Alioto T."/>
            <person name="Alioto T."/>
            <person name="Gomez Garrido J."/>
        </authorList>
    </citation>
    <scope>NUCLEOTIDE SEQUENCE [LARGE SCALE GENOMIC DNA]</scope>
</reference>
<dbReference type="InterPro" id="IPR052433">
    <property type="entry name" value="X-Pro_dipept-like"/>
</dbReference>
<dbReference type="GO" id="GO:0070006">
    <property type="term" value="F:metalloaminopeptidase activity"/>
    <property type="evidence" value="ECO:0007669"/>
    <property type="project" value="InterPro"/>
</dbReference>
<evidence type="ECO:0000256" key="3">
    <source>
        <dbReference type="ARBA" id="ARBA00022670"/>
    </source>
</evidence>
<dbReference type="CDD" id="cd01087">
    <property type="entry name" value="Prolidase"/>
    <property type="match status" value="1"/>
</dbReference>
<evidence type="ECO:0000256" key="10">
    <source>
        <dbReference type="ARBA" id="ARBA00044051"/>
    </source>
</evidence>
<evidence type="ECO:0000256" key="9">
    <source>
        <dbReference type="ARBA" id="ARBA00043990"/>
    </source>
</evidence>
<dbReference type="InterPro" id="IPR007865">
    <property type="entry name" value="Aminopep_P_N"/>
</dbReference>
<keyword evidence="7" id="KW-0482">Metalloprotease</keyword>
<proteinExistence type="inferred from homology"/>
<dbReference type="SUPFAM" id="SSF55920">
    <property type="entry name" value="Creatinase/aminopeptidase"/>
    <property type="match status" value="1"/>
</dbReference>
<comment type="similarity">
    <text evidence="9">Belongs to the peptidase M24B family. Eukaryotic-type prolidase subfamily.</text>
</comment>